<evidence type="ECO:0000313" key="3">
    <source>
        <dbReference type="Proteomes" id="UP001518989"/>
    </source>
</evidence>
<feature type="compositionally biased region" description="Low complexity" evidence="1">
    <location>
        <begin position="525"/>
        <end position="534"/>
    </location>
</feature>
<gene>
    <name evidence="2" type="ORF">IAI61_12040</name>
</gene>
<dbReference type="RefSeq" id="WP_207417483.1">
    <property type="nucleotide sequence ID" value="NZ_CP061177.1"/>
</dbReference>
<dbReference type="EMBL" id="JACTNG010000006">
    <property type="protein sequence ID" value="MBO1079760.1"/>
    <property type="molecule type" value="Genomic_DNA"/>
</dbReference>
<dbReference type="Gene3D" id="1.10.3120.10">
    <property type="entry name" value="Trigger factor, C-terminal domain"/>
    <property type="match status" value="1"/>
</dbReference>
<comment type="caution">
    <text evidence="2">The sequence shown here is derived from an EMBL/GenBank/DDBJ whole genome shotgun (WGS) entry which is preliminary data.</text>
</comment>
<evidence type="ECO:0000256" key="1">
    <source>
        <dbReference type="SAM" id="MobiDB-lite"/>
    </source>
</evidence>
<feature type="compositionally biased region" description="Pro residues" evidence="1">
    <location>
        <begin position="535"/>
        <end position="546"/>
    </location>
</feature>
<dbReference type="Proteomes" id="UP001518989">
    <property type="component" value="Unassembled WGS sequence"/>
</dbReference>
<dbReference type="InterPro" id="IPR027304">
    <property type="entry name" value="Trigger_fact/SurA_dom_sf"/>
</dbReference>
<sequence>MNALAPNNGFSLRLLPPAGDERRFLLDIPAGALDAAIGPRLRDLLSGPATAAHAARLRDGLVAEYARAVAQDAAGALLRQAGLRAAAPLRVELLPPPTEGGLRLRLAVPLAPRVPPPRLDGLPPPVAAPPAPTAAAVRAALEELARQHAPGRAAPPGHAAMPGDSVVFNMLAQPLRPADNLLRNPRGLGNPAPGRVPTHWSVSYVREGLACFVGRGEEDGLPCVDLRYAGTISPTQSPQVAPERPGQVAVLPGQVVRVQGAWRLLFGVLPPGTRASLLLEQRDAAGQVVQRPAQPLPCPGPGPLGEQRFALDFAVRDPAARSVLPVLRLRPPDEAAVALTLRLGGLRLTLGEAAPLPGAPLAMPGLSQRLGGAGDADAIPGLAPLLAFRRKGEGFTLVAPLRGQDHRLAVMLRAVRRPGAVGDALARRLGHADLAALRRAVAAELGAAAAERLRLERRRALLRVLLPRLAAAPPEAWVDRHHAALRGALEVRIQAGRLEPEEQAADPAALRAALRPEARRRAAADLLADTLRAPGDPPPDPAPGLPPEARHAGLWDRLLGVTPRG</sequence>
<dbReference type="SUPFAM" id="SSF109998">
    <property type="entry name" value="Triger factor/SurA peptide-binding domain-like"/>
    <property type="match status" value="1"/>
</dbReference>
<accession>A0ABS3KS31</accession>
<feature type="region of interest" description="Disordered" evidence="1">
    <location>
        <begin position="525"/>
        <end position="554"/>
    </location>
</feature>
<reference evidence="2 3" key="1">
    <citation type="submission" date="2020-09" db="EMBL/GenBank/DDBJ databases">
        <title>Roseomonas.</title>
        <authorList>
            <person name="Zhu W."/>
        </authorList>
    </citation>
    <scope>NUCLEOTIDE SEQUENCE [LARGE SCALE GENOMIC DNA]</scope>
    <source>
        <strain evidence="2 3">573</strain>
    </source>
</reference>
<dbReference type="InterPro" id="IPR037041">
    <property type="entry name" value="Trigger_fac_C_sf"/>
</dbReference>
<organism evidence="2 3">
    <name type="scientific">Roseomonas haemaphysalidis</name>
    <dbReference type="NCBI Taxonomy" id="2768162"/>
    <lineage>
        <taxon>Bacteria</taxon>
        <taxon>Pseudomonadati</taxon>
        <taxon>Pseudomonadota</taxon>
        <taxon>Alphaproteobacteria</taxon>
        <taxon>Acetobacterales</taxon>
        <taxon>Roseomonadaceae</taxon>
        <taxon>Roseomonas</taxon>
    </lineage>
</organism>
<proteinExistence type="predicted"/>
<keyword evidence="3" id="KW-1185">Reference proteome</keyword>
<evidence type="ECO:0000313" key="2">
    <source>
        <dbReference type="EMBL" id="MBO1079760.1"/>
    </source>
</evidence>
<protein>
    <submittedName>
        <fullName evidence="2">Uncharacterized protein</fullName>
    </submittedName>
</protein>
<name>A0ABS3KS31_9PROT</name>